<accession>A0AAD9Z8N5</accession>
<evidence type="ECO:0000313" key="3">
    <source>
        <dbReference type="Proteomes" id="UP001276659"/>
    </source>
</evidence>
<feature type="region of interest" description="Disordered" evidence="1">
    <location>
        <begin position="141"/>
        <end position="164"/>
    </location>
</feature>
<evidence type="ECO:0000313" key="2">
    <source>
        <dbReference type="EMBL" id="KAK3172938.1"/>
    </source>
</evidence>
<dbReference type="AlphaFoldDB" id="A0AAD9Z8N5"/>
<comment type="caution">
    <text evidence="2">The sequence shown here is derived from an EMBL/GenBank/DDBJ whole genome shotgun (WGS) entry which is preliminary data.</text>
</comment>
<dbReference type="Proteomes" id="UP001276659">
    <property type="component" value="Unassembled WGS sequence"/>
</dbReference>
<gene>
    <name evidence="2" type="ORF">OEA41_006264</name>
</gene>
<keyword evidence="3" id="KW-1185">Reference proteome</keyword>
<dbReference type="InterPro" id="IPR011990">
    <property type="entry name" value="TPR-like_helical_dom_sf"/>
</dbReference>
<protein>
    <submittedName>
        <fullName evidence="2">Uncharacterized protein</fullName>
    </submittedName>
</protein>
<sequence length="164" mass="18495">MRKGVLGNKGPRVADSMFFVATMLRETGKEAAAAQLLREIVHMSLGVKEMEAHLARALWNLGNAEEATCNRDEAKDLKARAKATRVQIEGRESEDEDTDEETPFCTIVGGNNTNMYPTLMLRMQPTRPLGMQPTRPLFRPMPFGKQTRHRQDPAPSQNEPIREF</sequence>
<dbReference type="EMBL" id="JASNWA010000007">
    <property type="protein sequence ID" value="KAK3172938.1"/>
    <property type="molecule type" value="Genomic_DNA"/>
</dbReference>
<reference evidence="2" key="1">
    <citation type="submission" date="2022-11" db="EMBL/GenBank/DDBJ databases">
        <title>Chromosomal genome sequence assembly and mating type (MAT) locus characterization of the leprose asexual lichenized fungus Lepraria neglecta (Nyl.) Erichsen.</title>
        <authorList>
            <person name="Allen J.L."/>
            <person name="Pfeffer B."/>
        </authorList>
    </citation>
    <scope>NUCLEOTIDE SEQUENCE</scope>
    <source>
        <strain evidence="2">Allen 5258</strain>
    </source>
</reference>
<proteinExistence type="predicted"/>
<feature type="compositionally biased region" description="Polar residues" evidence="1">
    <location>
        <begin position="154"/>
        <end position="164"/>
    </location>
</feature>
<evidence type="ECO:0000256" key="1">
    <source>
        <dbReference type="SAM" id="MobiDB-lite"/>
    </source>
</evidence>
<dbReference type="SUPFAM" id="SSF48452">
    <property type="entry name" value="TPR-like"/>
    <property type="match status" value="1"/>
</dbReference>
<dbReference type="Gene3D" id="1.25.40.10">
    <property type="entry name" value="Tetratricopeptide repeat domain"/>
    <property type="match status" value="1"/>
</dbReference>
<organism evidence="2 3">
    <name type="scientific">Lepraria neglecta</name>
    <dbReference type="NCBI Taxonomy" id="209136"/>
    <lineage>
        <taxon>Eukaryota</taxon>
        <taxon>Fungi</taxon>
        <taxon>Dikarya</taxon>
        <taxon>Ascomycota</taxon>
        <taxon>Pezizomycotina</taxon>
        <taxon>Lecanoromycetes</taxon>
        <taxon>OSLEUM clade</taxon>
        <taxon>Lecanoromycetidae</taxon>
        <taxon>Lecanorales</taxon>
        <taxon>Lecanorineae</taxon>
        <taxon>Stereocaulaceae</taxon>
        <taxon>Lepraria</taxon>
    </lineage>
</organism>
<name>A0AAD9Z8N5_9LECA</name>